<sequence>MGYMELSGGAIDEREAHGEHAVDTAQGKASPEELKGQVHISYPRWASRSWDGPGRRGAPGVPAAQDPGHCY</sequence>
<protein>
    <submittedName>
        <fullName evidence="2">Uncharacterized protein</fullName>
    </submittedName>
</protein>
<evidence type="ECO:0000313" key="3">
    <source>
        <dbReference type="Proteomes" id="UP001163687"/>
    </source>
</evidence>
<evidence type="ECO:0000313" key="2">
    <source>
        <dbReference type="EMBL" id="BDG59834.1"/>
    </source>
</evidence>
<keyword evidence="3" id="KW-1185">Reference proteome</keyword>
<dbReference type="Proteomes" id="UP001163687">
    <property type="component" value="Chromosome"/>
</dbReference>
<feature type="region of interest" description="Disordered" evidence="1">
    <location>
        <begin position="1"/>
        <end position="71"/>
    </location>
</feature>
<dbReference type="EMBL" id="AP025628">
    <property type="protein sequence ID" value="BDG59834.1"/>
    <property type="molecule type" value="Genomic_DNA"/>
</dbReference>
<name>A0AA35CIK4_9FIRM</name>
<reference evidence="2" key="1">
    <citation type="submission" date="2022-03" db="EMBL/GenBank/DDBJ databases">
        <title>Complete genome sequence of Caldinitratiruptor microaerophilus.</title>
        <authorList>
            <person name="Mukaiyama R."/>
            <person name="Nishiyama T."/>
            <person name="Ueda K."/>
        </authorList>
    </citation>
    <scope>NUCLEOTIDE SEQUENCE</scope>
    <source>
        <strain evidence="2">JCM 16183</strain>
    </source>
</reference>
<gene>
    <name evidence="2" type="ORF">caldi_09240</name>
</gene>
<dbReference type="KEGG" id="cmic:caldi_09240"/>
<evidence type="ECO:0000256" key="1">
    <source>
        <dbReference type="SAM" id="MobiDB-lite"/>
    </source>
</evidence>
<feature type="compositionally biased region" description="Basic and acidic residues" evidence="1">
    <location>
        <begin position="11"/>
        <end position="22"/>
    </location>
</feature>
<organism evidence="2 3">
    <name type="scientific">Caldinitratiruptor microaerophilus</name>
    <dbReference type="NCBI Taxonomy" id="671077"/>
    <lineage>
        <taxon>Bacteria</taxon>
        <taxon>Bacillati</taxon>
        <taxon>Bacillota</taxon>
        <taxon>Clostridia</taxon>
        <taxon>Eubacteriales</taxon>
        <taxon>Symbiobacteriaceae</taxon>
        <taxon>Caldinitratiruptor</taxon>
    </lineage>
</organism>
<dbReference type="AlphaFoldDB" id="A0AA35CIK4"/>
<proteinExistence type="predicted"/>
<accession>A0AA35CIK4</accession>